<dbReference type="InterPro" id="IPR050394">
    <property type="entry name" value="Homeobox_NK-like"/>
</dbReference>
<dbReference type="PROSITE" id="PS50071">
    <property type="entry name" value="HOMEOBOX_2"/>
    <property type="match status" value="1"/>
</dbReference>
<dbReference type="InterPro" id="IPR017970">
    <property type="entry name" value="Homeobox_CS"/>
</dbReference>
<dbReference type="EMBL" id="CAVNYO010000440">
    <property type="protein sequence ID" value="CAK5280599.1"/>
    <property type="molecule type" value="Genomic_DNA"/>
</dbReference>
<dbReference type="SMART" id="SM00389">
    <property type="entry name" value="HOX"/>
    <property type="match status" value="1"/>
</dbReference>
<feature type="domain" description="Homeobox" evidence="8">
    <location>
        <begin position="181"/>
        <end position="241"/>
    </location>
</feature>
<dbReference type="SUPFAM" id="SSF46689">
    <property type="entry name" value="Homeodomain-like"/>
    <property type="match status" value="1"/>
</dbReference>
<feature type="region of interest" description="Disordered" evidence="7">
    <location>
        <begin position="23"/>
        <end position="45"/>
    </location>
</feature>
<dbReference type="CDD" id="cd00086">
    <property type="entry name" value="homeodomain"/>
    <property type="match status" value="1"/>
</dbReference>
<accession>A0AAD2K7H2</accession>
<dbReference type="Gene3D" id="1.10.10.60">
    <property type="entry name" value="Homeodomain-like"/>
    <property type="match status" value="1"/>
</dbReference>
<dbReference type="PANTHER" id="PTHR24340">
    <property type="entry name" value="HOMEOBOX PROTEIN NKX"/>
    <property type="match status" value="1"/>
</dbReference>
<dbReference type="GO" id="GO:0030154">
    <property type="term" value="P:cell differentiation"/>
    <property type="evidence" value="ECO:0007669"/>
    <property type="project" value="TreeGrafter"/>
</dbReference>
<evidence type="ECO:0000256" key="4">
    <source>
        <dbReference type="ARBA" id="ARBA00023242"/>
    </source>
</evidence>
<protein>
    <recommendedName>
        <fullName evidence="8">Homeobox domain-containing protein</fullName>
    </recommendedName>
</protein>
<dbReference type="GO" id="GO:0000978">
    <property type="term" value="F:RNA polymerase II cis-regulatory region sequence-specific DNA binding"/>
    <property type="evidence" value="ECO:0007669"/>
    <property type="project" value="TreeGrafter"/>
</dbReference>
<feature type="region of interest" description="Disordered" evidence="7">
    <location>
        <begin position="453"/>
        <end position="480"/>
    </location>
</feature>
<feature type="compositionally biased region" description="Polar residues" evidence="7">
    <location>
        <begin position="30"/>
        <end position="40"/>
    </location>
</feature>
<dbReference type="InterPro" id="IPR001356">
    <property type="entry name" value="HD"/>
</dbReference>
<evidence type="ECO:0000313" key="9">
    <source>
        <dbReference type="EMBL" id="CAK5280599.1"/>
    </source>
</evidence>
<evidence type="ECO:0000259" key="8">
    <source>
        <dbReference type="PROSITE" id="PS50071"/>
    </source>
</evidence>
<feature type="compositionally biased region" description="Low complexity" evidence="7">
    <location>
        <begin position="153"/>
        <end position="185"/>
    </location>
</feature>
<dbReference type="PROSITE" id="PS00027">
    <property type="entry name" value="HOMEOBOX_1"/>
    <property type="match status" value="1"/>
</dbReference>
<organism evidence="9 10">
    <name type="scientific">Mycena citricolor</name>
    <dbReference type="NCBI Taxonomy" id="2018698"/>
    <lineage>
        <taxon>Eukaryota</taxon>
        <taxon>Fungi</taxon>
        <taxon>Dikarya</taxon>
        <taxon>Basidiomycota</taxon>
        <taxon>Agaricomycotina</taxon>
        <taxon>Agaricomycetes</taxon>
        <taxon>Agaricomycetidae</taxon>
        <taxon>Agaricales</taxon>
        <taxon>Marasmiineae</taxon>
        <taxon>Mycenaceae</taxon>
        <taxon>Mycena</taxon>
    </lineage>
</organism>
<keyword evidence="3 5" id="KW-0371">Homeobox</keyword>
<name>A0AAD2K7H2_9AGAR</name>
<evidence type="ECO:0000256" key="5">
    <source>
        <dbReference type="PROSITE-ProRule" id="PRU00108"/>
    </source>
</evidence>
<sequence>MPNPQSASLQNISRLARSIKDRYTPLNPPATVSTSKQQPDINLAPAPPIRAKLQPLCLDTRVLEDLCRIYDCQAEKLRSNTEATLQRTFHNLARLPVDTSLTPIQQTTEKLVKAFTRRYQTGLEGLEQRALAAAARSLPIASSSQWVPPPSSSPRHSSASSSRSTSSRSSSSSSGVRSRSGTPTSERAAFKTEYAPFLQRYFTYNAYPCGADRSAMAEKSGMTASQINVWFQNHRARLRRDAKARGEAAPVLRRVETWERAPLELCLQGMGSVAAARPTMRQVVDDSSEGWDGRSDGDIEDPEPVREEVMAEKRTRNVLDAVDPPPHAFPARNTLASPAAIRATTAFAFECPWPRAAAPSAPSPPRRAPLSMGELAGRFAGLTTRDVMKTPGDGYADGVTRFRNATYCVQPVSRALRTPWELSCPSSLPLPTPVAGRPRLRVSAAFARQAPASFPRPASPVESFSEMESEAESGGPSTPVDAFPVLDLAGVVVAGDDDPLECLFDETAGAW</sequence>
<comment type="caution">
    <text evidence="9">The sequence shown here is derived from an EMBL/GenBank/DDBJ whole genome shotgun (WGS) entry which is preliminary data.</text>
</comment>
<feature type="region of interest" description="Disordered" evidence="7">
    <location>
        <begin position="142"/>
        <end position="187"/>
    </location>
</feature>
<dbReference type="Pfam" id="PF00046">
    <property type="entry name" value="Homeodomain"/>
    <property type="match status" value="1"/>
</dbReference>
<dbReference type="GO" id="GO:0005634">
    <property type="term" value="C:nucleus"/>
    <property type="evidence" value="ECO:0007669"/>
    <property type="project" value="UniProtKB-SubCell"/>
</dbReference>
<feature type="DNA-binding region" description="Homeobox" evidence="5">
    <location>
        <begin position="183"/>
        <end position="242"/>
    </location>
</feature>
<keyword evidence="10" id="KW-1185">Reference proteome</keyword>
<reference evidence="9" key="1">
    <citation type="submission" date="2023-11" db="EMBL/GenBank/DDBJ databases">
        <authorList>
            <person name="De Vega J J."/>
            <person name="De Vega J J."/>
        </authorList>
    </citation>
    <scope>NUCLEOTIDE SEQUENCE</scope>
</reference>
<dbReference type="InterPro" id="IPR009057">
    <property type="entry name" value="Homeodomain-like_sf"/>
</dbReference>
<proteinExistence type="predicted"/>
<evidence type="ECO:0000256" key="1">
    <source>
        <dbReference type="ARBA" id="ARBA00004123"/>
    </source>
</evidence>
<evidence type="ECO:0000256" key="2">
    <source>
        <dbReference type="ARBA" id="ARBA00023125"/>
    </source>
</evidence>
<dbReference type="GO" id="GO:0000981">
    <property type="term" value="F:DNA-binding transcription factor activity, RNA polymerase II-specific"/>
    <property type="evidence" value="ECO:0007669"/>
    <property type="project" value="InterPro"/>
</dbReference>
<keyword evidence="2 5" id="KW-0238">DNA-binding</keyword>
<evidence type="ECO:0000256" key="6">
    <source>
        <dbReference type="RuleBase" id="RU000682"/>
    </source>
</evidence>
<evidence type="ECO:0000313" key="10">
    <source>
        <dbReference type="Proteomes" id="UP001295794"/>
    </source>
</evidence>
<keyword evidence="4 5" id="KW-0539">Nucleus</keyword>
<comment type="subcellular location">
    <subcellularLocation>
        <location evidence="1 5 6">Nucleus</location>
    </subcellularLocation>
</comment>
<evidence type="ECO:0000256" key="3">
    <source>
        <dbReference type="ARBA" id="ARBA00023155"/>
    </source>
</evidence>
<dbReference type="Proteomes" id="UP001295794">
    <property type="component" value="Unassembled WGS sequence"/>
</dbReference>
<dbReference type="AlphaFoldDB" id="A0AAD2K7H2"/>
<evidence type="ECO:0000256" key="7">
    <source>
        <dbReference type="SAM" id="MobiDB-lite"/>
    </source>
</evidence>
<gene>
    <name evidence="9" type="ORF">MYCIT1_LOCUS31121</name>
</gene>